<name>A0A1L0FMK2_9ASCO</name>
<dbReference type="VEuPathDB" id="FungiDB:HGUI_02990"/>
<dbReference type="Proteomes" id="UP000183365">
    <property type="component" value="Unassembled WGS sequence"/>
</dbReference>
<protein>
    <submittedName>
        <fullName evidence="1">Uncharacterized protein</fullName>
    </submittedName>
</protein>
<sequence>MGKSSFFLANIISTSTVFSSHPKITISFNNTALLKKFRLNSNIITIDSAISKKSLSSEYVPSKIKSSYEANFSRKVEGIFDSFDSDAEKPETLMLSTTNKTQLTTDCCDILNTNYRTLFNITDHELFPQLLNIKNLVIINPDYHTLLCVRDYYDNIGNRSFENHSIQPLNIVAIKEVSSDRFLQRKAPFVLKYHDMSNDIILFDATDLNPYKKEGSNNEILDFFSNVNNDVRKLTDIRIRDLTTFKVKMLMSTFANAYIEAFTVLYEVDPLLLKDALTDEVYLDCFKNYISEFQWYVSVNEPKLIEDFGGSIENSPFNTNSMRQFISDLTAKKGDPQALYVKDQYSNRLALVKMDPLYRLKHIMEAPPSKFEGSAVTSLGLNQFFKVFTNKVNDNKLHMPETYSLFKLCINKVKLNNYKKLQVRMDYKNDVEFIRNLLPQEE</sequence>
<proteinExistence type="predicted"/>
<dbReference type="OrthoDB" id="3971878at2759"/>
<gene>
    <name evidence="1" type="ORF">HGUI_02990</name>
</gene>
<evidence type="ECO:0000313" key="2">
    <source>
        <dbReference type="Proteomes" id="UP000183365"/>
    </source>
</evidence>
<organism evidence="1 2">
    <name type="scientific">Hanseniaspora guilliermondii</name>
    <dbReference type="NCBI Taxonomy" id="56406"/>
    <lineage>
        <taxon>Eukaryota</taxon>
        <taxon>Fungi</taxon>
        <taxon>Dikarya</taxon>
        <taxon>Ascomycota</taxon>
        <taxon>Saccharomycotina</taxon>
        <taxon>Saccharomycetes</taxon>
        <taxon>Saccharomycodales</taxon>
        <taxon>Saccharomycodaceae</taxon>
        <taxon>Hanseniaspora</taxon>
    </lineage>
</organism>
<keyword evidence="2" id="KW-1185">Reference proteome</keyword>
<evidence type="ECO:0000313" key="1">
    <source>
        <dbReference type="EMBL" id="SGZ40790.1"/>
    </source>
</evidence>
<dbReference type="AlphaFoldDB" id="A0A1L0FMK2"/>
<accession>A0A1L0FMK2</accession>
<reference evidence="2" key="1">
    <citation type="submission" date="2016-11" db="EMBL/GenBank/DDBJ databases">
        <authorList>
            <person name="Guldener U."/>
        </authorList>
    </citation>
    <scope>NUCLEOTIDE SEQUENCE [LARGE SCALE GENOMIC DNA]</scope>
</reference>
<dbReference type="EMBL" id="FQNF01000064">
    <property type="protein sequence ID" value="SGZ40790.1"/>
    <property type="molecule type" value="Genomic_DNA"/>
</dbReference>